<dbReference type="PANTHER" id="PTHR45914:SF24">
    <property type="entry name" value="BHLH DOMAIN-CONTAINING PROTEIN"/>
    <property type="match status" value="1"/>
</dbReference>
<name>A0ABD2YQH3_9GENT</name>
<evidence type="ECO:0000256" key="2">
    <source>
        <dbReference type="ARBA" id="ARBA00023015"/>
    </source>
</evidence>
<dbReference type="Gene3D" id="4.10.280.10">
    <property type="entry name" value="Helix-loop-helix DNA-binding domain"/>
    <property type="match status" value="1"/>
</dbReference>
<dbReference type="PANTHER" id="PTHR45914">
    <property type="entry name" value="TRANSCRIPTION FACTOR HEC3-RELATED"/>
    <property type="match status" value="1"/>
</dbReference>
<dbReference type="GO" id="GO:0005634">
    <property type="term" value="C:nucleus"/>
    <property type="evidence" value="ECO:0007669"/>
    <property type="project" value="UniProtKB-SubCell"/>
</dbReference>
<keyword evidence="4" id="KW-0804">Transcription</keyword>
<keyword evidence="8" id="KW-1185">Reference proteome</keyword>
<reference evidence="7 8" key="1">
    <citation type="submission" date="2024-11" db="EMBL/GenBank/DDBJ databases">
        <title>A near-complete genome assembly of Cinchona calisaya.</title>
        <authorList>
            <person name="Lian D.C."/>
            <person name="Zhao X.W."/>
            <person name="Wei L."/>
        </authorList>
    </citation>
    <scope>NUCLEOTIDE SEQUENCE [LARGE SCALE GENOMIC DNA]</scope>
    <source>
        <tissue evidence="7">Nenye</tissue>
    </source>
</reference>
<dbReference type="AlphaFoldDB" id="A0ABD2YQH3"/>
<dbReference type="SUPFAM" id="SSF47459">
    <property type="entry name" value="HLH, helix-loop-helix DNA-binding domain"/>
    <property type="match status" value="1"/>
</dbReference>
<organism evidence="7 8">
    <name type="scientific">Cinchona calisaya</name>
    <dbReference type="NCBI Taxonomy" id="153742"/>
    <lineage>
        <taxon>Eukaryota</taxon>
        <taxon>Viridiplantae</taxon>
        <taxon>Streptophyta</taxon>
        <taxon>Embryophyta</taxon>
        <taxon>Tracheophyta</taxon>
        <taxon>Spermatophyta</taxon>
        <taxon>Magnoliopsida</taxon>
        <taxon>eudicotyledons</taxon>
        <taxon>Gunneridae</taxon>
        <taxon>Pentapetalae</taxon>
        <taxon>asterids</taxon>
        <taxon>lamiids</taxon>
        <taxon>Gentianales</taxon>
        <taxon>Rubiaceae</taxon>
        <taxon>Cinchonoideae</taxon>
        <taxon>Cinchoneae</taxon>
        <taxon>Cinchona</taxon>
    </lineage>
</organism>
<dbReference type="GO" id="GO:0003677">
    <property type="term" value="F:DNA binding"/>
    <property type="evidence" value="ECO:0007669"/>
    <property type="project" value="UniProtKB-KW"/>
</dbReference>
<dbReference type="Proteomes" id="UP001630127">
    <property type="component" value="Unassembled WGS sequence"/>
</dbReference>
<keyword evidence="2" id="KW-0805">Transcription regulation</keyword>
<dbReference type="Pfam" id="PF00010">
    <property type="entry name" value="HLH"/>
    <property type="match status" value="1"/>
</dbReference>
<dbReference type="InterPro" id="IPR036638">
    <property type="entry name" value="HLH_DNA-bd_sf"/>
</dbReference>
<dbReference type="InterPro" id="IPR011598">
    <property type="entry name" value="bHLH_dom"/>
</dbReference>
<feature type="domain" description="BHLH" evidence="6">
    <location>
        <begin position="195"/>
        <end position="244"/>
    </location>
</feature>
<comment type="subcellular location">
    <subcellularLocation>
        <location evidence="1">Nucleus</location>
    </subcellularLocation>
</comment>
<dbReference type="InterPro" id="IPR045843">
    <property type="entry name" value="IND-like"/>
</dbReference>
<evidence type="ECO:0000259" key="6">
    <source>
        <dbReference type="PROSITE" id="PS50888"/>
    </source>
</evidence>
<evidence type="ECO:0000256" key="5">
    <source>
        <dbReference type="ARBA" id="ARBA00023242"/>
    </source>
</evidence>
<proteinExistence type="predicted"/>
<evidence type="ECO:0000256" key="1">
    <source>
        <dbReference type="ARBA" id="ARBA00004123"/>
    </source>
</evidence>
<dbReference type="SMART" id="SM00353">
    <property type="entry name" value="HLH"/>
    <property type="match status" value="1"/>
</dbReference>
<evidence type="ECO:0000256" key="3">
    <source>
        <dbReference type="ARBA" id="ARBA00023125"/>
    </source>
</evidence>
<gene>
    <name evidence="7" type="ORF">ACH5RR_029031</name>
</gene>
<evidence type="ECO:0000256" key="4">
    <source>
        <dbReference type="ARBA" id="ARBA00023163"/>
    </source>
</evidence>
<comment type="caution">
    <text evidence="7">The sequence shown here is derived from an EMBL/GenBank/DDBJ whole genome shotgun (WGS) entry which is preliminary data.</text>
</comment>
<evidence type="ECO:0000313" key="8">
    <source>
        <dbReference type="Proteomes" id="UP001630127"/>
    </source>
</evidence>
<accession>A0ABD2YQH3</accession>
<dbReference type="EMBL" id="JBJUIK010000012">
    <property type="protein sequence ID" value="KAL3509630.1"/>
    <property type="molecule type" value="Genomic_DNA"/>
</dbReference>
<evidence type="ECO:0000313" key="7">
    <source>
        <dbReference type="EMBL" id="KAL3509630.1"/>
    </source>
</evidence>
<keyword evidence="5" id="KW-0539">Nucleus</keyword>
<keyword evidence="3" id="KW-0238">DNA-binding</keyword>
<dbReference type="PROSITE" id="PS50888">
    <property type="entry name" value="BHLH"/>
    <property type="match status" value="1"/>
</dbReference>
<sequence length="357" mass="39535">MERNFGIIQSDFAGVNAPVALAVDEAYLNGCFSELSFQTILQPLCPYDAGQVLLSSHSQISLSPATEAETTTFSPATYDYFNQEVPAGTSEPPNTFQFLRIPKTEVLNPQEFAFQLLKFAPNDAVLSTEPLINFFSSSAVDVGSNNDVRNSGSFSFTTPLPTTTNSPQPKFQTGSLNDIFNRVDSAAKTNITGRHMPYKSSELARQRRQRISEKTRCLQKILPWDKKMDTGTMLEEAYKYIKFLQAQIRVLETMPVKTNQNPRSYDDVRSSNANANANNNNNNVVVNDDGSAGGGNDVVWGELGKLSRQQLLEVVVNSPVTQTLLYSRGLCVYSVEQLVLLHNMAHKKALLENFLLA</sequence>
<protein>
    <recommendedName>
        <fullName evidence="6">BHLH domain-containing protein</fullName>
    </recommendedName>
</protein>